<keyword evidence="4 5" id="KW-0472">Membrane</keyword>
<dbReference type="AlphaFoldDB" id="A0A1M4UIM2"/>
<evidence type="ECO:0000256" key="5">
    <source>
        <dbReference type="RuleBase" id="RU363041"/>
    </source>
</evidence>
<feature type="transmembrane region" description="Helical" evidence="5">
    <location>
        <begin position="183"/>
        <end position="203"/>
    </location>
</feature>
<keyword evidence="7" id="KW-1185">Reference proteome</keyword>
<gene>
    <name evidence="6" type="ORF">SAMN05443144_10243</name>
</gene>
<keyword evidence="5" id="KW-1003">Cell membrane</keyword>
<evidence type="ECO:0000256" key="1">
    <source>
        <dbReference type="ARBA" id="ARBA00004141"/>
    </source>
</evidence>
<feature type="transmembrane region" description="Helical" evidence="5">
    <location>
        <begin position="107"/>
        <end position="123"/>
    </location>
</feature>
<dbReference type="EMBL" id="FQUS01000002">
    <property type="protein sequence ID" value="SHE56423.1"/>
    <property type="molecule type" value="Genomic_DNA"/>
</dbReference>
<dbReference type="PANTHER" id="PTHR43701:SF2">
    <property type="entry name" value="MEMBRANE TRANSPORTER PROTEIN YJNA-RELATED"/>
    <property type="match status" value="1"/>
</dbReference>
<evidence type="ECO:0000256" key="3">
    <source>
        <dbReference type="ARBA" id="ARBA00022989"/>
    </source>
</evidence>
<reference evidence="6 7" key="1">
    <citation type="submission" date="2016-11" db="EMBL/GenBank/DDBJ databases">
        <authorList>
            <person name="Jaros S."/>
            <person name="Januszkiewicz K."/>
            <person name="Wedrychowicz H."/>
        </authorList>
    </citation>
    <scope>NUCLEOTIDE SEQUENCE [LARGE SCALE GENOMIC DNA]</scope>
    <source>
        <strain evidence="6 7">DSM 21986</strain>
    </source>
</reference>
<accession>A0A1M4UIM2</accession>
<sequence>MMELLLLFLLGILAGIVAGLFGLGGGILFTPILFVVFNDAGIAQPVVLTIGSSLFCTFIAALGSSVRQYQQRNFYWGEGLRVGLLGAVGVYAGKLVITSEYYSQQEFVIFFSVLLIYVAYMFYRRGARLPKEMLRSSSPLSLRESTVTGGLGGFVAALAGIGGGGVMVPLMNLWYKKDFVKSVSVSSLAIVLISLSGWGQLAFFNGETATLSSFSAGYVDFGAAFPLAAGGLLGGFGGALFNLKIKRRYLQYGFAVLAVAMAVKLLSEVF</sequence>
<dbReference type="Pfam" id="PF01925">
    <property type="entry name" value="TauE"/>
    <property type="match status" value="1"/>
</dbReference>
<dbReference type="GO" id="GO:0005886">
    <property type="term" value="C:plasma membrane"/>
    <property type="evidence" value="ECO:0007669"/>
    <property type="project" value="UniProtKB-SubCell"/>
</dbReference>
<keyword evidence="3 5" id="KW-1133">Transmembrane helix</keyword>
<dbReference type="STRING" id="1194090.SAMN05443144_10243"/>
<evidence type="ECO:0000313" key="6">
    <source>
        <dbReference type="EMBL" id="SHE56423.1"/>
    </source>
</evidence>
<proteinExistence type="inferred from homology"/>
<comment type="similarity">
    <text evidence="5">Belongs to the 4-toluene sulfonate uptake permease (TSUP) (TC 2.A.102) family.</text>
</comment>
<name>A0A1M4UIM2_9BACT</name>
<evidence type="ECO:0000256" key="2">
    <source>
        <dbReference type="ARBA" id="ARBA00022692"/>
    </source>
</evidence>
<dbReference type="PANTHER" id="PTHR43701">
    <property type="entry name" value="MEMBRANE TRANSPORTER PROTEIN MJ0441-RELATED"/>
    <property type="match status" value="1"/>
</dbReference>
<organism evidence="6 7">
    <name type="scientific">Fodinibius roseus</name>
    <dbReference type="NCBI Taxonomy" id="1194090"/>
    <lineage>
        <taxon>Bacteria</taxon>
        <taxon>Pseudomonadati</taxon>
        <taxon>Balneolota</taxon>
        <taxon>Balneolia</taxon>
        <taxon>Balneolales</taxon>
        <taxon>Balneolaceae</taxon>
        <taxon>Fodinibius</taxon>
    </lineage>
</organism>
<dbReference type="Proteomes" id="UP000184041">
    <property type="component" value="Unassembled WGS sequence"/>
</dbReference>
<comment type="subcellular location">
    <subcellularLocation>
        <location evidence="5">Cell membrane</location>
        <topology evidence="5">Multi-pass membrane protein</topology>
    </subcellularLocation>
    <subcellularLocation>
        <location evidence="1">Membrane</location>
        <topology evidence="1">Multi-pass membrane protein</topology>
    </subcellularLocation>
</comment>
<protein>
    <recommendedName>
        <fullName evidence="5">Probable membrane transporter protein</fullName>
    </recommendedName>
</protein>
<dbReference type="RefSeq" id="WP_073059193.1">
    <property type="nucleotide sequence ID" value="NZ_FQUS01000002.1"/>
</dbReference>
<dbReference type="OrthoDB" id="1524041at2"/>
<evidence type="ECO:0000313" key="7">
    <source>
        <dbReference type="Proteomes" id="UP000184041"/>
    </source>
</evidence>
<dbReference type="InterPro" id="IPR051598">
    <property type="entry name" value="TSUP/Inactive_protease-like"/>
</dbReference>
<feature type="transmembrane region" description="Helical" evidence="5">
    <location>
        <begin position="223"/>
        <end position="242"/>
    </location>
</feature>
<keyword evidence="2 5" id="KW-0812">Transmembrane</keyword>
<evidence type="ECO:0000256" key="4">
    <source>
        <dbReference type="ARBA" id="ARBA00023136"/>
    </source>
</evidence>
<dbReference type="InterPro" id="IPR002781">
    <property type="entry name" value="TM_pro_TauE-like"/>
</dbReference>
<feature type="transmembrane region" description="Helical" evidence="5">
    <location>
        <begin position="151"/>
        <end position="171"/>
    </location>
</feature>
<feature type="transmembrane region" description="Helical" evidence="5">
    <location>
        <begin position="42"/>
        <end position="62"/>
    </location>
</feature>